<evidence type="ECO:0000313" key="2">
    <source>
        <dbReference type="Proteomes" id="UP000315385"/>
    </source>
</evidence>
<keyword evidence="2" id="KW-1185">Reference proteome</keyword>
<evidence type="ECO:0000313" key="1">
    <source>
        <dbReference type="EMBL" id="TQQ81840.1"/>
    </source>
</evidence>
<dbReference type="OrthoDB" id="387669at2157"/>
<dbReference type="AlphaFoldDB" id="A0A544QQX6"/>
<comment type="caution">
    <text evidence="1">The sequence shown here is derived from an EMBL/GenBank/DDBJ whole genome shotgun (WGS) entry which is preliminary data.</text>
</comment>
<protein>
    <submittedName>
        <fullName evidence="1">Uncharacterized protein</fullName>
    </submittedName>
</protein>
<reference evidence="1 2" key="1">
    <citation type="submission" date="2019-02" db="EMBL/GenBank/DDBJ databases">
        <title>Halonotius sp. a new haloqrchaeon isolated from saline water.</title>
        <authorList>
            <person name="Duran-Viseras A."/>
            <person name="Sanchez-Porro C."/>
            <person name="Ventosa A."/>
        </authorList>
    </citation>
    <scope>NUCLEOTIDE SEQUENCE [LARGE SCALE GENOMIC DNA]</scope>
    <source>
        <strain evidence="1 2">F9-27</strain>
    </source>
</reference>
<dbReference type="EMBL" id="SESI01000001">
    <property type="protein sequence ID" value="TQQ81840.1"/>
    <property type="molecule type" value="Genomic_DNA"/>
</dbReference>
<dbReference type="Proteomes" id="UP000315385">
    <property type="component" value="Unassembled WGS sequence"/>
</dbReference>
<dbReference type="RefSeq" id="WP_142442493.1">
    <property type="nucleotide sequence ID" value="NZ_SESI01000001.1"/>
</dbReference>
<sequence>MSYFSFDTESEWKSGWISRAFIDGDSVILGSEGDGYETSGTWSSGWLDPEDLNPDSSVVSVDIPSGCDAKCRVYDKADSHDIYLTDGTQTLDWYEIGGATDIKIKIYLYGDGTVTPRLTYLDLTTTPHTILNYWNGSEWELKRLKVWDGSAWVDGRMTGQTSDGLWKNYFS</sequence>
<proteinExistence type="predicted"/>
<accession>A0A544QQX6</accession>
<organism evidence="1 2">
    <name type="scientific">Halonotius roseus</name>
    <dbReference type="NCBI Taxonomy" id="2511997"/>
    <lineage>
        <taxon>Archaea</taxon>
        <taxon>Methanobacteriati</taxon>
        <taxon>Methanobacteriota</taxon>
        <taxon>Stenosarchaea group</taxon>
        <taxon>Halobacteria</taxon>
        <taxon>Halobacteriales</taxon>
        <taxon>Haloferacaceae</taxon>
        <taxon>Halonotius</taxon>
    </lineage>
</organism>
<gene>
    <name evidence="1" type="ORF">EWF95_02580</name>
</gene>
<name>A0A544QQX6_9EURY</name>